<organism evidence="3 4">
    <name type="scientific">Skeletonema marinoi</name>
    <dbReference type="NCBI Taxonomy" id="267567"/>
    <lineage>
        <taxon>Eukaryota</taxon>
        <taxon>Sar</taxon>
        <taxon>Stramenopiles</taxon>
        <taxon>Ochrophyta</taxon>
        <taxon>Bacillariophyta</taxon>
        <taxon>Coscinodiscophyceae</taxon>
        <taxon>Thalassiosirophycidae</taxon>
        <taxon>Thalassiosirales</taxon>
        <taxon>Skeletonemataceae</taxon>
        <taxon>Skeletonema</taxon>
        <taxon>Skeletonema marinoi-dohrnii complex</taxon>
    </lineage>
</organism>
<sequence length="220" mass="24357">MLCIALLCLSLGSITRRQLVGYSSAAVSYLPIMENVKTKASVYIATTVDGYIADSDGSVEFLNQYQSSASEADGDMGFADFLNSIDLLIMGRKTFDQVISFGDDLWPYGDRQVWIWSRNPSVVKIPQIRSSNAVAVSAAPNELMRIAQQKGYRHVYVDGGTTIQQFLQQDCIDDLVLTRVPLLLGEGIPLFLKTPRLSLEHVSTKSYSNGLVQSHYLVKH</sequence>
<dbReference type="EC" id="1.5.1.3" evidence="3"/>
<feature type="signal peptide" evidence="1">
    <location>
        <begin position="1"/>
        <end position="17"/>
    </location>
</feature>
<dbReference type="GO" id="GO:0008703">
    <property type="term" value="F:5-amino-6-(5-phosphoribosylamino)uracil reductase activity"/>
    <property type="evidence" value="ECO:0007669"/>
    <property type="project" value="InterPro"/>
</dbReference>
<proteinExistence type="predicted"/>
<dbReference type="GO" id="GO:0009231">
    <property type="term" value="P:riboflavin biosynthetic process"/>
    <property type="evidence" value="ECO:0007669"/>
    <property type="project" value="InterPro"/>
</dbReference>
<dbReference type="InterPro" id="IPR024072">
    <property type="entry name" value="DHFR-like_dom_sf"/>
</dbReference>
<dbReference type="AlphaFoldDB" id="A0AAD9DBP6"/>
<dbReference type="Pfam" id="PF01872">
    <property type="entry name" value="RibD_C"/>
    <property type="match status" value="1"/>
</dbReference>
<dbReference type="Proteomes" id="UP001224775">
    <property type="component" value="Unassembled WGS sequence"/>
</dbReference>
<dbReference type="PANTHER" id="PTHR38011">
    <property type="entry name" value="DIHYDROFOLATE REDUCTASE FAMILY PROTEIN (AFU_ORTHOLOGUE AFUA_8G06820)"/>
    <property type="match status" value="1"/>
</dbReference>
<dbReference type="InterPro" id="IPR050765">
    <property type="entry name" value="Riboflavin_Biosynth_HTPR"/>
</dbReference>
<evidence type="ECO:0000313" key="4">
    <source>
        <dbReference type="Proteomes" id="UP001224775"/>
    </source>
</evidence>
<dbReference type="GO" id="GO:0004146">
    <property type="term" value="F:dihydrofolate reductase activity"/>
    <property type="evidence" value="ECO:0007669"/>
    <property type="project" value="UniProtKB-EC"/>
</dbReference>
<name>A0AAD9DBP6_9STRA</name>
<feature type="domain" description="Bacterial bifunctional deaminase-reductase C-terminal" evidence="2">
    <location>
        <begin position="44"/>
        <end position="212"/>
    </location>
</feature>
<reference evidence="3" key="1">
    <citation type="submission" date="2023-06" db="EMBL/GenBank/DDBJ databases">
        <title>Survivors Of The Sea: Transcriptome response of Skeletonema marinoi to long-term dormancy.</title>
        <authorList>
            <person name="Pinder M.I.M."/>
            <person name="Kourtchenko O."/>
            <person name="Robertson E.K."/>
            <person name="Larsson T."/>
            <person name="Maumus F."/>
            <person name="Osuna-Cruz C.M."/>
            <person name="Vancaester E."/>
            <person name="Stenow R."/>
            <person name="Vandepoele K."/>
            <person name="Ploug H."/>
            <person name="Bruchert V."/>
            <person name="Godhe A."/>
            <person name="Topel M."/>
        </authorList>
    </citation>
    <scope>NUCLEOTIDE SEQUENCE</scope>
    <source>
        <strain evidence="3">R05AC</strain>
    </source>
</reference>
<keyword evidence="1" id="KW-0732">Signal</keyword>
<comment type="caution">
    <text evidence="3">The sequence shown here is derived from an EMBL/GenBank/DDBJ whole genome shotgun (WGS) entry which is preliminary data.</text>
</comment>
<dbReference type="PANTHER" id="PTHR38011:SF11">
    <property type="entry name" value="2,5-DIAMINO-6-RIBOSYLAMINO-4(3H)-PYRIMIDINONE 5'-PHOSPHATE REDUCTASE"/>
    <property type="match status" value="1"/>
</dbReference>
<keyword evidence="3" id="KW-0560">Oxidoreductase</keyword>
<feature type="chain" id="PRO_5042242589" evidence="1">
    <location>
        <begin position="18"/>
        <end position="220"/>
    </location>
</feature>
<dbReference type="Gene3D" id="3.40.430.10">
    <property type="entry name" value="Dihydrofolate Reductase, subunit A"/>
    <property type="match status" value="1"/>
</dbReference>
<dbReference type="SUPFAM" id="SSF53597">
    <property type="entry name" value="Dihydrofolate reductase-like"/>
    <property type="match status" value="1"/>
</dbReference>
<protein>
    <submittedName>
        <fullName evidence="3">Dihydrofolate reductase</fullName>
        <ecNumber evidence="3">1.5.1.3</ecNumber>
    </submittedName>
</protein>
<evidence type="ECO:0000313" key="3">
    <source>
        <dbReference type="EMBL" id="KAK1741432.1"/>
    </source>
</evidence>
<accession>A0AAD9DBP6</accession>
<evidence type="ECO:0000259" key="2">
    <source>
        <dbReference type="Pfam" id="PF01872"/>
    </source>
</evidence>
<gene>
    <name evidence="3" type="ORF">QTG54_007910</name>
</gene>
<evidence type="ECO:0000256" key="1">
    <source>
        <dbReference type="SAM" id="SignalP"/>
    </source>
</evidence>
<dbReference type="EMBL" id="JATAAI010000013">
    <property type="protein sequence ID" value="KAK1741432.1"/>
    <property type="molecule type" value="Genomic_DNA"/>
</dbReference>
<dbReference type="InterPro" id="IPR002734">
    <property type="entry name" value="RibDG_C"/>
</dbReference>
<keyword evidence="4" id="KW-1185">Reference proteome</keyword>